<evidence type="ECO:0000256" key="1">
    <source>
        <dbReference type="SAM" id="MobiDB-lite"/>
    </source>
</evidence>
<dbReference type="Pfam" id="PF06207">
    <property type="entry name" value="DUF1002"/>
    <property type="match status" value="1"/>
</dbReference>
<dbReference type="InterPro" id="IPR009343">
    <property type="entry name" value="DUF1002"/>
</dbReference>
<gene>
    <name evidence="3" type="ORF">H6A19_13885</name>
</gene>
<proteinExistence type="predicted"/>
<dbReference type="Proteomes" id="UP000767334">
    <property type="component" value="Unassembled WGS sequence"/>
</dbReference>
<keyword evidence="4" id="KW-1185">Reference proteome</keyword>
<dbReference type="EMBL" id="JACJLL010000112">
    <property type="protein sequence ID" value="MBM6820409.1"/>
    <property type="molecule type" value="Genomic_DNA"/>
</dbReference>
<feature type="region of interest" description="Disordered" evidence="1">
    <location>
        <begin position="373"/>
        <end position="431"/>
    </location>
</feature>
<keyword evidence="2" id="KW-0732">Signal</keyword>
<evidence type="ECO:0000313" key="4">
    <source>
        <dbReference type="Proteomes" id="UP000767334"/>
    </source>
</evidence>
<feature type="compositionally biased region" description="Low complexity" evidence="1">
    <location>
        <begin position="387"/>
        <end position="405"/>
    </location>
</feature>
<organism evidence="3 4">
    <name type="scientific">Clostridium saudiense</name>
    <dbReference type="NCBI Taxonomy" id="1414720"/>
    <lineage>
        <taxon>Bacteria</taxon>
        <taxon>Bacillati</taxon>
        <taxon>Bacillota</taxon>
        <taxon>Clostridia</taxon>
        <taxon>Eubacteriales</taxon>
        <taxon>Clostridiaceae</taxon>
        <taxon>Clostridium</taxon>
    </lineage>
</organism>
<protein>
    <submittedName>
        <fullName evidence="3">DUF1002 domain-containing protein</fullName>
    </submittedName>
</protein>
<evidence type="ECO:0000313" key="3">
    <source>
        <dbReference type="EMBL" id="MBM6820409.1"/>
    </source>
</evidence>
<feature type="compositionally biased region" description="Polar residues" evidence="1">
    <location>
        <begin position="415"/>
        <end position="431"/>
    </location>
</feature>
<name>A0ABS2FJ75_9CLOT</name>
<accession>A0ABS2FJ75</accession>
<reference evidence="3 4" key="1">
    <citation type="journal article" date="2021" name="Sci. Rep.">
        <title>The distribution of antibiotic resistance genes in chicken gut microbiota commensals.</title>
        <authorList>
            <person name="Juricova H."/>
            <person name="Matiasovicova J."/>
            <person name="Kubasova T."/>
            <person name="Cejkova D."/>
            <person name="Rychlik I."/>
        </authorList>
    </citation>
    <scope>NUCLEOTIDE SEQUENCE [LARGE SCALE GENOMIC DNA]</scope>
    <source>
        <strain evidence="3 4">An435</strain>
    </source>
</reference>
<dbReference type="RefSeq" id="WP_148322577.1">
    <property type="nucleotide sequence ID" value="NZ_JACJLL010000112.1"/>
</dbReference>
<feature type="signal peptide" evidence="2">
    <location>
        <begin position="1"/>
        <end position="26"/>
    </location>
</feature>
<comment type="caution">
    <text evidence="3">The sequence shown here is derived from an EMBL/GenBank/DDBJ whole genome shotgun (WGS) entry which is preliminary data.</text>
</comment>
<sequence length="431" mass="46709">MGLKKKISALLICGAIILGNVSTAYADGANVVTLGTNLSAEQKQIVLDYFGVKENEVVILEVNNQEERKYLQGVATEAQLGTRTYSCAYVQPTSKGNGLNVKTVNLTYVTSSMIASTLTTCGITDANVIAMTPLSGGVSGTGALTGIMKAFEDATGEPLDETKKEIASEELVITGDLGEDIGQDKATGVINDIKTEIIKNNTQDTIQIADTINNVTNNYNVTLTPEQQQQLESLMTKVAEQDYDYKEMKDALNSVKDVVNEKLEEIGEKVPSNLIGSIKEWFTGIGDWFSGLFNNTEKDLGILETTNDDLLGDNVVIDATDKDAIKLPTAEETQGFFEKIWSWFTGLFNNNSDNNGPENNENSIEQVDSPVIEGSENTDSTIPVDDNSNTENTTNSIENSINSTEDTSSTEENIDSSQDQNNPIDSENINN</sequence>
<feature type="chain" id="PRO_5045127635" evidence="2">
    <location>
        <begin position="27"/>
        <end position="431"/>
    </location>
</feature>
<evidence type="ECO:0000256" key="2">
    <source>
        <dbReference type="SAM" id="SignalP"/>
    </source>
</evidence>